<feature type="coiled-coil region" evidence="1">
    <location>
        <begin position="16"/>
        <end position="43"/>
    </location>
</feature>
<accession>A0ABS3LE89</accession>
<name>A0ABS3LE89_9ENTE</name>
<reference evidence="2 3" key="1">
    <citation type="submission" date="2021-03" db="EMBL/GenBank/DDBJ databases">
        <title>Enterococcal diversity collection.</title>
        <authorList>
            <person name="Gilmore M.S."/>
            <person name="Schwartzman J."/>
            <person name="Van Tyne D."/>
            <person name="Martin M."/>
            <person name="Earl A.M."/>
            <person name="Manson A.L."/>
            <person name="Straub T."/>
            <person name="Salamzade R."/>
            <person name="Saavedra J."/>
            <person name="Lebreton F."/>
            <person name="Prichula J."/>
            <person name="Schaufler K."/>
            <person name="Gaca A."/>
            <person name="Sgardioli B."/>
            <person name="Wagenaar J."/>
            <person name="Strong T."/>
        </authorList>
    </citation>
    <scope>NUCLEOTIDE SEQUENCE [LARGE SCALE GENOMIC DNA]</scope>
    <source>
        <strain evidence="2 3">669A</strain>
    </source>
</reference>
<comment type="caution">
    <text evidence="2">The sequence shown here is derived from an EMBL/GenBank/DDBJ whole genome shotgun (WGS) entry which is preliminary data.</text>
</comment>
<evidence type="ECO:0000313" key="2">
    <source>
        <dbReference type="EMBL" id="MBO1307940.1"/>
    </source>
</evidence>
<evidence type="ECO:0008006" key="4">
    <source>
        <dbReference type="Google" id="ProtNLM"/>
    </source>
</evidence>
<keyword evidence="1" id="KW-0175">Coiled coil</keyword>
<proteinExistence type="predicted"/>
<sequence length="68" mass="7987">MIMDMNKAKMVNDAVVSTLERKAKEAGREEEKYEIALNMLEEKEPIEKIVKYTDLTIEQIKELRTELD</sequence>
<gene>
    <name evidence="2" type="ORF">JZO70_17325</name>
</gene>
<keyword evidence="3" id="KW-1185">Reference proteome</keyword>
<evidence type="ECO:0000313" key="3">
    <source>
        <dbReference type="Proteomes" id="UP000664601"/>
    </source>
</evidence>
<dbReference type="Proteomes" id="UP000664601">
    <property type="component" value="Unassembled WGS sequence"/>
</dbReference>
<protein>
    <recommendedName>
        <fullName evidence="4">Transposase</fullName>
    </recommendedName>
</protein>
<evidence type="ECO:0000256" key="1">
    <source>
        <dbReference type="SAM" id="Coils"/>
    </source>
</evidence>
<organism evidence="2 3">
    <name type="scientific">Candidatus Enterococcus moelleringii</name>
    <dbReference type="NCBI Taxonomy" id="2815325"/>
    <lineage>
        <taxon>Bacteria</taxon>
        <taxon>Bacillati</taxon>
        <taxon>Bacillota</taxon>
        <taxon>Bacilli</taxon>
        <taxon>Lactobacillales</taxon>
        <taxon>Enterococcaceae</taxon>
        <taxon>Enterococcus</taxon>
    </lineage>
</organism>
<dbReference type="EMBL" id="JAFREM010000028">
    <property type="protein sequence ID" value="MBO1307940.1"/>
    <property type="molecule type" value="Genomic_DNA"/>
</dbReference>
<dbReference type="RefSeq" id="WP_207674926.1">
    <property type="nucleotide sequence ID" value="NZ_JAFREM010000028.1"/>
</dbReference>